<comment type="caution">
    <text evidence="2">The sequence shown here is derived from an EMBL/GenBank/DDBJ whole genome shotgun (WGS) entry which is preliminary data.</text>
</comment>
<organism evidence="2 3">
    <name type="scientific">Ensete ventricosum</name>
    <name type="common">Abyssinian banana</name>
    <name type="synonym">Musa ensete</name>
    <dbReference type="NCBI Taxonomy" id="4639"/>
    <lineage>
        <taxon>Eukaryota</taxon>
        <taxon>Viridiplantae</taxon>
        <taxon>Streptophyta</taxon>
        <taxon>Embryophyta</taxon>
        <taxon>Tracheophyta</taxon>
        <taxon>Spermatophyta</taxon>
        <taxon>Magnoliopsida</taxon>
        <taxon>Liliopsida</taxon>
        <taxon>Zingiberales</taxon>
        <taxon>Musaceae</taxon>
        <taxon>Ensete</taxon>
    </lineage>
</organism>
<protein>
    <submittedName>
        <fullName evidence="2">Uncharacterized protein</fullName>
    </submittedName>
</protein>
<feature type="compositionally biased region" description="Basic and acidic residues" evidence="1">
    <location>
        <begin position="8"/>
        <end position="22"/>
    </location>
</feature>
<dbReference type="AlphaFoldDB" id="A0A426YCK3"/>
<dbReference type="Proteomes" id="UP000287651">
    <property type="component" value="Unassembled WGS sequence"/>
</dbReference>
<dbReference type="EMBL" id="AMZH03013353">
    <property type="protein sequence ID" value="RRT49430.1"/>
    <property type="molecule type" value="Genomic_DNA"/>
</dbReference>
<accession>A0A426YCK3</accession>
<feature type="region of interest" description="Disordered" evidence="1">
    <location>
        <begin position="1"/>
        <end position="73"/>
    </location>
</feature>
<sequence length="97" mass="10047">MAESVPSVEDKSQILRAEETRILHQSSGLPSTHRETESKNGVAVGDFGGGGGSGGRGGGAADPPRPPSRQVADRCLGVAPPSAWSQYPPFRGLPVLR</sequence>
<gene>
    <name evidence="2" type="ORF">B296_00052413</name>
</gene>
<evidence type="ECO:0000313" key="3">
    <source>
        <dbReference type="Proteomes" id="UP000287651"/>
    </source>
</evidence>
<name>A0A426YCK3_ENSVE</name>
<proteinExistence type="predicted"/>
<feature type="compositionally biased region" description="Gly residues" evidence="1">
    <location>
        <begin position="46"/>
        <end position="60"/>
    </location>
</feature>
<evidence type="ECO:0000313" key="2">
    <source>
        <dbReference type="EMBL" id="RRT49430.1"/>
    </source>
</evidence>
<evidence type="ECO:0000256" key="1">
    <source>
        <dbReference type="SAM" id="MobiDB-lite"/>
    </source>
</evidence>
<reference evidence="2 3" key="1">
    <citation type="journal article" date="2014" name="Agronomy (Basel)">
        <title>A Draft Genome Sequence for Ensete ventricosum, the Drought-Tolerant Tree Against Hunger.</title>
        <authorList>
            <person name="Harrison J."/>
            <person name="Moore K.A."/>
            <person name="Paszkiewicz K."/>
            <person name="Jones T."/>
            <person name="Grant M."/>
            <person name="Ambacheew D."/>
            <person name="Muzemil S."/>
            <person name="Studholme D.J."/>
        </authorList>
    </citation>
    <scope>NUCLEOTIDE SEQUENCE [LARGE SCALE GENOMIC DNA]</scope>
</reference>